<keyword evidence="1" id="KW-1133">Transmembrane helix</keyword>
<dbReference type="AlphaFoldDB" id="A0AAN9FUH0"/>
<evidence type="ECO:0000256" key="1">
    <source>
        <dbReference type="SAM" id="Phobius"/>
    </source>
</evidence>
<organism evidence="2 3">
    <name type="scientific">Crotalaria pallida</name>
    <name type="common">Smooth rattlebox</name>
    <name type="synonym">Crotalaria striata</name>
    <dbReference type="NCBI Taxonomy" id="3830"/>
    <lineage>
        <taxon>Eukaryota</taxon>
        <taxon>Viridiplantae</taxon>
        <taxon>Streptophyta</taxon>
        <taxon>Embryophyta</taxon>
        <taxon>Tracheophyta</taxon>
        <taxon>Spermatophyta</taxon>
        <taxon>Magnoliopsida</taxon>
        <taxon>eudicotyledons</taxon>
        <taxon>Gunneridae</taxon>
        <taxon>Pentapetalae</taxon>
        <taxon>rosids</taxon>
        <taxon>fabids</taxon>
        <taxon>Fabales</taxon>
        <taxon>Fabaceae</taxon>
        <taxon>Papilionoideae</taxon>
        <taxon>50 kb inversion clade</taxon>
        <taxon>genistoids sensu lato</taxon>
        <taxon>core genistoids</taxon>
        <taxon>Crotalarieae</taxon>
        <taxon>Crotalaria</taxon>
    </lineage>
</organism>
<feature type="transmembrane region" description="Helical" evidence="1">
    <location>
        <begin position="79"/>
        <end position="97"/>
    </location>
</feature>
<gene>
    <name evidence="2" type="ORF">RIF29_09210</name>
</gene>
<comment type="caution">
    <text evidence="2">The sequence shown here is derived from an EMBL/GenBank/DDBJ whole genome shotgun (WGS) entry which is preliminary data.</text>
</comment>
<reference evidence="2 3" key="1">
    <citation type="submission" date="2024-01" db="EMBL/GenBank/DDBJ databases">
        <title>The genomes of 5 underutilized Papilionoideae crops provide insights into root nodulation and disease resistanc.</title>
        <authorList>
            <person name="Yuan L."/>
        </authorList>
    </citation>
    <scope>NUCLEOTIDE SEQUENCE [LARGE SCALE GENOMIC DNA]</scope>
    <source>
        <strain evidence="2">ZHUSHIDOU_FW_LH</strain>
        <tissue evidence="2">Leaf</tissue>
    </source>
</reference>
<evidence type="ECO:0008006" key="4">
    <source>
        <dbReference type="Google" id="ProtNLM"/>
    </source>
</evidence>
<keyword evidence="3" id="KW-1185">Reference proteome</keyword>
<evidence type="ECO:0000313" key="3">
    <source>
        <dbReference type="Proteomes" id="UP001372338"/>
    </source>
</evidence>
<dbReference type="Proteomes" id="UP001372338">
    <property type="component" value="Unassembled WGS sequence"/>
</dbReference>
<name>A0AAN9FUH0_CROPI</name>
<protein>
    <recommendedName>
        <fullName evidence="4">Transmembrane protein</fullName>
    </recommendedName>
</protein>
<keyword evidence="1" id="KW-0472">Membrane</keyword>
<dbReference type="EMBL" id="JAYWIO010000002">
    <property type="protein sequence ID" value="KAK7281331.1"/>
    <property type="molecule type" value="Genomic_DNA"/>
</dbReference>
<proteinExistence type="predicted"/>
<sequence>MCSRVNTRCYWLEEDGLQQWNVELLEPSRVKKKEKERKQKKLSCFCSCPLSFHGDKSVFPTLVPSSCYLNPHKVLLPPHFLTFPFWFVFFFVLFNLFPSKLQSSGFWDLFVASEETHLLDFTACYSRFTFDI</sequence>
<keyword evidence="1" id="KW-0812">Transmembrane</keyword>
<accession>A0AAN9FUH0</accession>
<evidence type="ECO:0000313" key="2">
    <source>
        <dbReference type="EMBL" id="KAK7281331.1"/>
    </source>
</evidence>